<keyword evidence="7" id="KW-0045">Antibiotic biosynthesis</keyword>
<dbReference type="Gene3D" id="3.30.559.30">
    <property type="entry name" value="Nonribosomal peptide synthetase, condensation domain"/>
    <property type="match status" value="3"/>
</dbReference>
<evidence type="ECO:0000313" key="10">
    <source>
        <dbReference type="Proteomes" id="UP000193040"/>
    </source>
</evidence>
<dbReference type="SMART" id="SM01294">
    <property type="entry name" value="PKS_PP_betabranch"/>
    <property type="match status" value="1"/>
</dbReference>
<name>A0A1X0Y9Y3_MYCSI</name>
<dbReference type="GO" id="GO:0017000">
    <property type="term" value="P:antibiotic biosynthetic process"/>
    <property type="evidence" value="ECO:0007669"/>
    <property type="project" value="UniProtKB-KW"/>
</dbReference>
<dbReference type="PROSITE" id="PS00012">
    <property type="entry name" value="PHOSPHOPANTETHEINE"/>
    <property type="match status" value="2"/>
</dbReference>
<dbReference type="PROSITE" id="PS50075">
    <property type="entry name" value="CARRIER"/>
    <property type="match status" value="2"/>
</dbReference>
<dbReference type="GO" id="GO:0044550">
    <property type="term" value="P:secondary metabolite biosynthetic process"/>
    <property type="evidence" value="ECO:0007669"/>
    <property type="project" value="UniProtKB-ARBA"/>
</dbReference>
<dbReference type="CDD" id="cd19543">
    <property type="entry name" value="DCL_NRPS"/>
    <property type="match status" value="1"/>
</dbReference>
<dbReference type="Pfam" id="PF00501">
    <property type="entry name" value="AMP-binding"/>
    <property type="match status" value="2"/>
</dbReference>
<evidence type="ECO:0000313" key="9">
    <source>
        <dbReference type="EMBL" id="ORJ61917.1"/>
    </source>
</evidence>
<dbReference type="PROSITE" id="PS00455">
    <property type="entry name" value="AMP_BINDING"/>
    <property type="match status" value="2"/>
</dbReference>
<dbReference type="NCBIfam" id="TIGR01720">
    <property type="entry name" value="NRPS-para261"/>
    <property type="match status" value="1"/>
</dbReference>
<comment type="similarity">
    <text evidence="2">Belongs to the ATP-dependent AMP-binding enzyme family.</text>
</comment>
<dbReference type="Pfam" id="PF13193">
    <property type="entry name" value="AMP-binding_C"/>
    <property type="match status" value="2"/>
</dbReference>
<dbReference type="CDD" id="cd05235">
    <property type="entry name" value="SDR_e1"/>
    <property type="match status" value="1"/>
</dbReference>
<dbReference type="InterPro" id="IPR010060">
    <property type="entry name" value="NRPS_synth"/>
</dbReference>
<dbReference type="SUPFAM" id="SSF56801">
    <property type="entry name" value="Acetyl-CoA synthetase-like"/>
    <property type="match status" value="2"/>
</dbReference>
<dbReference type="EMBL" id="MZZM01000014">
    <property type="protein sequence ID" value="ORJ61917.1"/>
    <property type="molecule type" value="Genomic_DNA"/>
</dbReference>
<dbReference type="UniPathway" id="UPA00011"/>
<proteinExistence type="inferred from homology"/>
<dbReference type="Gene3D" id="3.40.50.12780">
    <property type="entry name" value="N-terminal domain of ligase-like"/>
    <property type="match status" value="2"/>
</dbReference>
<evidence type="ECO:0000256" key="3">
    <source>
        <dbReference type="ARBA" id="ARBA00022450"/>
    </source>
</evidence>
<dbReference type="InterPro" id="IPR000873">
    <property type="entry name" value="AMP-dep_synth/lig_dom"/>
</dbReference>
<feature type="domain" description="Carrier" evidence="8">
    <location>
        <begin position="2451"/>
        <end position="2526"/>
    </location>
</feature>
<dbReference type="Gene3D" id="1.10.1200.10">
    <property type="entry name" value="ACP-like"/>
    <property type="match status" value="2"/>
</dbReference>
<dbReference type="InterPro" id="IPR036736">
    <property type="entry name" value="ACP-like_sf"/>
</dbReference>
<feature type="domain" description="Carrier" evidence="8">
    <location>
        <begin position="951"/>
        <end position="1025"/>
    </location>
</feature>
<dbReference type="InterPro" id="IPR006162">
    <property type="entry name" value="Ppantetheine_attach_site"/>
</dbReference>
<dbReference type="PANTHER" id="PTHR45527">
    <property type="entry name" value="NONRIBOSOMAL PEPTIDE SYNTHETASE"/>
    <property type="match status" value="1"/>
</dbReference>
<dbReference type="InterPro" id="IPR020806">
    <property type="entry name" value="PKS_PP-bd"/>
</dbReference>
<reference evidence="9 10" key="1">
    <citation type="submission" date="2017-03" db="EMBL/GenBank/DDBJ databases">
        <title>Genomic insights into Mycobacterium simiae human colonization.</title>
        <authorList>
            <person name="Steffani J.L."/>
            <person name="Brunck M.E."/>
            <person name="Cruz E."/>
            <person name="Montiel R."/>
            <person name="Barona F."/>
        </authorList>
    </citation>
    <scope>NUCLEOTIDE SEQUENCE [LARGE SCALE GENOMIC DNA]</scope>
    <source>
        <strain evidence="9 10">MsiGto</strain>
    </source>
</reference>
<dbReference type="RefSeq" id="WP_084949561.1">
    <property type="nucleotide sequence ID" value="NZ_MZZM01000014.1"/>
</dbReference>
<dbReference type="InterPro" id="IPR020845">
    <property type="entry name" value="AMP-binding_CS"/>
</dbReference>
<dbReference type="SUPFAM" id="SSF51735">
    <property type="entry name" value="NAD(P)-binding Rossmann-fold domains"/>
    <property type="match status" value="1"/>
</dbReference>
<comment type="cofactor">
    <cofactor evidence="1">
        <name>pantetheine 4'-phosphate</name>
        <dbReference type="ChEBI" id="CHEBI:47942"/>
    </cofactor>
</comment>
<evidence type="ECO:0000256" key="7">
    <source>
        <dbReference type="ARBA" id="ARBA00023194"/>
    </source>
</evidence>
<dbReference type="FunFam" id="3.40.50.12780:FF:000012">
    <property type="entry name" value="Non-ribosomal peptide synthetase"/>
    <property type="match status" value="2"/>
</dbReference>
<comment type="caution">
    <text evidence="9">The sequence shown here is derived from an EMBL/GenBank/DDBJ whole genome shotgun (WGS) entry which is preliminary data.</text>
</comment>
<keyword evidence="4" id="KW-0597">Phosphoprotein</keyword>
<dbReference type="GO" id="GO:0031177">
    <property type="term" value="F:phosphopantetheine binding"/>
    <property type="evidence" value="ECO:0007669"/>
    <property type="project" value="InterPro"/>
</dbReference>
<dbReference type="SMART" id="SM00823">
    <property type="entry name" value="PKS_PP"/>
    <property type="match status" value="2"/>
</dbReference>
<dbReference type="Pfam" id="PF07993">
    <property type="entry name" value="NAD_binding_4"/>
    <property type="match status" value="1"/>
</dbReference>
<evidence type="ECO:0000256" key="1">
    <source>
        <dbReference type="ARBA" id="ARBA00001957"/>
    </source>
</evidence>
<evidence type="ECO:0000256" key="2">
    <source>
        <dbReference type="ARBA" id="ARBA00006432"/>
    </source>
</evidence>
<accession>A0A1X0Y9Y3</accession>
<dbReference type="InterPro" id="IPR013120">
    <property type="entry name" value="FAR_NAD-bd"/>
</dbReference>
<dbReference type="Gene3D" id="3.30.300.30">
    <property type="match status" value="2"/>
</dbReference>
<dbReference type="GO" id="GO:0008610">
    <property type="term" value="P:lipid biosynthetic process"/>
    <property type="evidence" value="ECO:0007669"/>
    <property type="project" value="UniProtKB-ARBA"/>
</dbReference>
<dbReference type="FunFam" id="3.40.50.980:FF:000001">
    <property type="entry name" value="Non-ribosomal peptide synthetase"/>
    <property type="match status" value="2"/>
</dbReference>
<dbReference type="GO" id="GO:0043041">
    <property type="term" value="P:amino acid activation for nonribosomal peptide biosynthetic process"/>
    <property type="evidence" value="ECO:0007669"/>
    <property type="project" value="TreeGrafter"/>
</dbReference>
<gene>
    <name evidence="9" type="ORF">B5M45_09360</name>
</gene>
<sequence>MLDYGTQPETLGPLTPAQRSMWVAQELQPDVPYNFAGYVEIDHGVDAERLMAACESAATRFGTPCARLASDRGEPVFMLDHSIPRALHCVDLRAEPDPAVAALAWMHNDYRQRVDLFHDRLTHFVLLRVTDELCYFYVRAHHIVLDGYGAYNFLRHVADAYSEGRCAAGVVDFSEFDAIRAADEKYRQSSRSDTDAEYWKTIVRGSPGSTDLSGRQRPVAPRHPLVRELACPPTHDGRGQFDVARVIATMAIFLSKTTGQQTISLSLPVSARTTAALKKCAGMVSNMVPLIIDVFEQDSIGALTDRVGKAIVGALRHQQFRGFPEIIGDGGHPDMNLEFGPVVNVLDFAAPLHFGPSQSACHVLSNFPIQDIAVNIYPQLGDGSPRVHFSWNPDRYTADEIAGHTRRLEVLFERLLVADSSVVVGTVPLLDDTERAQLDILGNLAVLAKPAVGASIPELFAAQVARTPDAPALSCAGSVLTYRELDEQANQLAHHLVGLGAGAGACVAVLFARSAEAIVAILAVLKAGAAYLPIDPAVPGSRIEFMLGDAEPIAAVTTADLADRFAGYRLPVVDVDDPAVKAQPRTELSSPRPDDLAHVVYTSGTTGVPKGVATTHRNVTQLLESLHVGLPSGPGQVWSQWYSYAFDASVEEIWGALLHGSRLVVVPESVAAAPDAFQSLLIDEGVTVLHQTPSALAALTPDGLESTALVVAAEACSAELVDRWAPGRLMTNAYGPTETTLCVTVSVPLRPGAGEVPIGVPIPGAALFVLDARLRPVPPGVVGELYVAGLGVGLGYLRRAGLTASRFVACPFGDARSPGQRMYRTGDLVLWGPDGALRYIGRADEQVKIRGYRIEIGEIRSALAGLDGVDQAVVVVREDRPGDKKLIGYVTESTAGGVDIGAARARLAKRLPAYMVPAAIVTLDALPLTVNGKLDTRALPAPEYRETEYRAPSTPVENILATIYAEVLGLDLVGVDDSFFDLGGDSILSMRIVARARAAGVLCRPRDIFVEQTVAGLARVATISTGNDGPADDGVGPVIATPIMRWLHGVDGPVDEFNQTLIIQAPSGVSDSDVGVLLQDVLDRHPMLRLCVEDDGAGEWSLHVPDPGSVRAADHLQIVEELSNDALARARSWLNPGAGVMVSALWATSTGQLALIIHHLAVDGVSWRILLEDLNVAWAQRRGGQPVALAPGGTSFVRWSKLLAEHARRPDIVKHGETWRKVAATAAEMPALGPDTDAHTDTYADAGRLSLTLDIETTRTLLSDVPSAFHAGVQDILLIAFGLALAEFLGGDTPVAIDVEGHGRHELADVQVDLSRTVGWFTAKHPVALTLDERDWSEVTAGGAGLGAALKAAKEQLRALPDGLTYGLLRYLDADAGLDGPDPAVAFNYLGRLGAAADLAADLWRPSPDTLTVSAATASVPMPLSHAVILDAATLDGEGGPRLHANWTWAPSVLDRTQVNRLGQLWFDALTGICTHVRGGGGGFTPSDLLPAHLTQRQIDDLANRYRIADVLPLTPLQQGLLFHATIAERSGVAPYAPQLVIGLTGPLDEIRLREAVYAVVVRHPNLAARFCPQFDPPVQIIPADPAPAWRTVDLDGAADADDRVRRVCAEERAAVCDLANPPFFRAALLRTAAGHHRLVLTNHHIVLDGWSLPILLREIFAIYDDQRLPAAVPYRRFVAWLANRDLDAARAAWRDVLAGFDTPTVVGSHRVGELGRRGLTAIRLPEPTTRALTQLARAQHTTLNTVLQAGWAQLLMWLTGRHDVVFGATVSGRPTDVAGAESLVGLAINTVPVRARACALTTTAGLLNQLHDNHQHTLDHQHLALSEIHRIAGHDQLFDTLFVYENYPIDAAVSAGLGALAITEFTSHESTHYPLTLQATPGPELGLGIEYDAELFDAEAVVRLADRLQRVLQAMVQAPSGRLAAVDVLNADERARLDVLGNLAVLAKPAVGASIPELFAAQVARTPDAPALSCAGRVLTYRELDEQANRLAHHLVGLGAGAGACVAVLFARSAEAIVAILAVLKAGAAYLPIDSAVPGSRIEFMLGDAEPIAAVTTADLADRFAGYRLPVVDVDDPAVKAQPRTELSSPRPDDLAHVVYTSGTTGVPKGVATTHRNVTQLLESLHVGLPSGPGQVWSQWYSYAFDASVEEIWGALLHGSRLVVVPESVAAAPDAFQSLLIDEGVTVLHQTPSALSALTPDGLESTALVVAAEACSAELVDRWAPGRVMTNAYGPTETTLCVTVSAPLASGSGTPPIGAPVPGAAMFVLDGWLRPVPPGMVGELYVAGRGLAAGYLRRAGLTASRFVACPFGGAGSAGQRMYRTGDLVRWGADGQLQYLGRADEQVKIRGYRIELGEIQSALSDLDGVEQAVVIVREDRPGDKRLVGYVTETRANAVDVANARTALGRRLAAYMVPAAVMVLDALPLTVNGKLDIRALPAPLYHSMEYRAPSGAVEKIVADGYAQILGLDRVGVDDSFFDLGGDSISAMRLIATLNTALDTRLTVRTLFDAPSVGSLSQQVDRHTIDPRFVSVHGSQPERLRAADLTLDKFLDRQTLSAAVALPVPGPQVRTVLLTGATGFLGRYLVLQLLEQLELVDGTLICLVRDSCDADALHRLEKIFDSGDPRLLAHFRDLAAGRLRVIAGDKAQARLGLDEQTWQQLAESVDLIVDSAALVNGVLPYEELFGPNVGGTAELIRLALTARLKPYVYVSTANVGDQIDPLAFTEDADIRVVSPTRVNDGGPVTGYANSKWAGEVLLREAHDLCALPVVVFRSSMILADTSYLGQLNVADLVTRMVLSVVATGIAPGSFYQRDANGNRQRAHYDGLPVEFVAEAIATLGAQAVDGFQTYHLMNPHDDGIGLDTYVDWLIEAGYPIERIDDFDLWLQRFEAGLRRLPQRRRQHTVLALLQSAGPRYLRPATPAPPTSASTAKFRAAVQEAKIGSDNDIPHVSAPILVKYVTDLQLLGLL</sequence>
<dbReference type="InterPro" id="IPR009081">
    <property type="entry name" value="PP-bd_ACP"/>
</dbReference>
<dbReference type="InterPro" id="IPR042099">
    <property type="entry name" value="ANL_N_sf"/>
</dbReference>
<dbReference type="NCBIfam" id="TIGR01746">
    <property type="entry name" value="Thioester-redct"/>
    <property type="match status" value="1"/>
</dbReference>
<evidence type="ECO:0000256" key="6">
    <source>
        <dbReference type="ARBA" id="ARBA00022737"/>
    </source>
</evidence>
<dbReference type="NCBIfam" id="TIGR01733">
    <property type="entry name" value="AA-adenyl-dom"/>
    <property type="match status" value="2"/>
</dbReference>
<dbReference type="Gene3D" id="3.40.50.720">
    <property type="entry name" value="NAD(P)-binding Rossmann-like Domain"/>
    <property type="match status" value="1"/>
</dbReference>
<dbReference type="SUPFAM" id="SSF52777">
    <property type="entry name" value="CoA-dependent acyltransferases"/>
    <property type="match status" value="6"/>
</dbReference>
<dbReference type="GO" id="GO:0005829">
    <property type="term" value="C:cytosol"/>
    <property type="evidence" value="ECO:0007669"/>
    <property type="project" value="TreeGrafter"/>
</dbReference>
<dbReference type="Gene3D" id="3.30.559.10">
    <property type="entry name" value="Chloramphenicol acetyltransferase-like domain"/>
    <property type="match status" value="3"/>
</dbReference>
<dbReference type="InterPro" id="IPR025110">
    <property type="entry name" value="AMP-bd_C"/>
</dbReference>
<keyword evidence="5" id="KW-0436">Ligase</keyword>
<dbReference type="InterPro" id="IPR010080">
    <property type="entry name" value="Thioester_reductase-like_dom"/>
</dbReference>
<dbReference type="SUPFAM" id="SSF47336">
    <property type="entry name" value="ACP-like"/>
    <property type="match status" value="2"/>
</dbReference>
<dbReference type="InterPro" id="IPR036291">
    <property type="entry name" value="NAD(P)-bd_dom_sf"/>
</dbReference>
<keyword evidence="6" id="KW-0677">Repeat</keyword>
<evidence type="ECO:0000259" key="8">
    <source>
        <dbReference type="PROSITE" id="PS50075"/>
    </source>
</evidence>
<dbReference type="Pfam" id="PF00668">
    <property type="entry name" value="Condensation"/>
    <property type="match status" value="4"/>
</dbReference>
<dbReference type="InterPro" id="IPR023213">
    <property type="entry name" value="CAT-like_dom_sf"/>
</dbReference>
<dbReference type="FunFam" id="1.10.1200.10:FF:000005">
    <property type="entry name" value="Nonribosomal peptide synthetase 1"/>
    <property type="match status" value="1"/>
</dbReference>
<dbReference type="Proteomes" id="UP000193040">
    <property type="component" value="Unassembled WGS sequence"/>
</dbReference>
<dbReference type="Pfam" id="PF00550">
    <property type="entry name" value="PP-binding"/>
    <property type="match status" value="2"/>
</dbReference>
<dbReference type="InterPro" id="IPR045851">
    <property type="entry name" value="AMP-bd_C_sf"/>
</dbReference>
<dbReference type="InterPro" id="IPR001242">
    <property type="entry name" value="Condensation_dom"/>
</dbReference>
<keyword evidence="3" id="KW-0596">Phosphopantetheine</keyword>
<protein>
    <submittedName>
        <fullName evidence="9">Non-ribosomal peptide synthetase</fullName>
    </submittedName>
</protein>
<organism evidence="9 10">
    <name type="scientific">Mycobacterium simiae</name>
    <name type="common">Mycobacterium habana</name>
    <dbReference type="NCBI Taxonomy" id="1784"/>
    <lineage>
        <taxon>Bacteria</taxon>
        <taxon>Bacillati</taxon>
        <taxon>Actinomycetota</taxon>
        <taxon>Actinomycetes</taxon>
        <taxon>Mycobacteriales</taxon>
        <taxon>Mycobacteriaceae</taxon>
        <taxon>Mycobacterium</taxon>
        <taxon>Mycobacterium simiae complex</taxon>
    </lineage>
</organism>
<evidence type="ECO:0000256" key="5">
    <source>
        <dbReference type="ARBA" id="ARBA00022598"/>
    </source>
</evidence>
<dbReference type="FunFam" id="3.30.300.30:FF:000010">
    <property type="entry name" value="Enterobactin synthetase component F"/>
    <property type="match status" value="2"/>
</dbReference>
<dbReference type="InterPro" id="IPR010071">
    <property type="entry name" value="AA_adenyl_dom"/>
</dbReference>
<dbReference type="GO" id="GO:0016874">
    <property type="term" value="F:ligase activity"/>
    <property type="evidence" value="ECO:0007669"/>
    <property type="project" value="UniProtKB-KW"/>
</dbReference>
<evidence type="ECO:0000256" key="4">
    <source>
        <dbReference type="ARBA" id="ARBA00022553"/>
    </source>
</evidence>
<dbReference type="PANTHER" id="PTHR45527:SF14">
    <property type="entry name" value="PLIPASTATIN SYNTHASE SUBUNIT B"/>
    <property type="match status" value="1"/>
</dbReference>
<keyword evidence="10" id="KW-1185">Reference proteome</keyword>